<name>A0A918RXD4_9HYPH</name>
<protein>
    <recommendedName>
        <fullName evidence="2">Phage tail lysozyme domain-containing protein</fullName>
    </recommendedName>
</protein>
<dbReference type="Pfam" id="PF18013">
    <property type="entry name" value="Phage_lysozyme2"/>
    <property type="match status" value="1"/>
</dbReference>
<keyword evidence="4" id="KW-1185">Reference proteome</keyword>
<dbReference type="AlphaFoldDB" id="A0A918RXD4"/>
<reference evidence="3" key="2">
    <citation type="submission" date="2020-09" db="EMBL/GenBank/DDBJ databases">
        <authorList>
            <person name="Sun Q."/>
            <person name="Kim S."/>
        </authorList>
    </citation>
    <scope>NUCLEOTIDE SEQUENCE</scope>
    <source>
        <strain evidence="3">KCTC 32437</strain>
    </source>
</reference>
<evidence type="ECO:0000313" key="4">
    <source>
        <dbReference type="Proteomes" id="UP000646579"/>
    </source>
</evidence>
<sequence length="750" mass="80533">MATGNLFSFDANRETPEDVKRRRALAEAIMGRNMAPQNVGEGFAAIAQGIVANVNNSRANAAERAGQARSSALRDRLIASITGSGNDGSQYVGPTTPPATAGKASTQISGASLPQGERATYIREGLVSRGLPEHVADAFVLNFRDESGLDPGINERNPIVPGSRGGYGLYQLTGPRRRAYEAFAQQRGVDPSDVDAQLDFLMTELEGPEARAAQSILGASDTGTAAAAIVRDFLRPAPEHRDRRASAYLSGDYPGQRTRVASANPSALPPLAPPSTATPEETPQQPSIQIDPVQPRGAQPQATAPQQPMPQAQAPRPQAAPQQQQRPMQTAQAGGLASIPIEDAFALMGDVWSEENQALGEAILNAHLQQQDPAYRQELQMNDLRMQQLQQQVGEGNYQARPLSQAEMEDWGLPPGSGSWVMGPDNTPVQLYASPAPAGPDYDFEQLDDGTYVRIDRTSGEVTPMGNYAAPEEPGFSTVTLQLPDGSQRTLNTADPAQAQQANDLMAQGAIEAKGSLVDINMPGETANNFFTGLGETERKNYEAMLTNGQNAGRTLAQLDQLEGLLADTPQGFEAAATSFAGNFGIDLGGASGVQAAQALINQMVPSQRPPGSGPMSDADLELFKQSVPRLINQPGGNELIIRTMRDINRYDQALANLVQEYTWRGESARTAEEAIAIRREMRGAIAELQNPMENFNDRIEGYRREAPQAPPAQQPMQSPANPEITDGTIIENDQGQRMVLRGGRWVELM</sequence>
<gene>
    <name evidence="3" type="ORF">GCM10007989_07330</name>
</gene>
<organism evidence="3 4">
    <name type="scientific">Devosia pacifica</name>
    <dbReference type="NCBI Taxonomy" id="1335967"/>
    <lineage>
        <taxon>Bacteria</taxon>
        <taxon>Pseudomonadati</taxon>
        <taxon>Pseudomonadota</taxon>
        <taxon>Alphaproteobacteria</taxon>
        <taxon>Hyphomicrobiales</taxon>
        <taxon>Devosiaceae</taxon>
        <taxon>Devosia</taxon>
    </lineage>
</organism>
<evidence type="ECO:0000259" key="2">
    <source>
        <dbReference type="Pfam" id="PF18013"/>
    </source>
</evidence>
<accession>A0A918RXD4</accession>
<dbReference type="RefSeq" id="WP_189423531.1">
    <property type="nucleotide sequence ID" value="NZ_BMZE01000001.1"/>
</dbReference>
<feature type="region of interest" description="Disordered" evidence="1">
    <location>
        <begin position="248"/>
        <end position="334"/>
    </location>
</feature>
<dbReference type="PANTHER" id="PTHR48125:SF12">
    <property type="entry name" value="AT HOOK TRANSCRIPTION FACTOR FAMILY-RELATED"/>
    <property type="match status" value="1"/>
</dbReference>
<feature type="compositionally biased region" description="Polar residues" evidence="1">
    <location>
        <begin position="84"/>
        <end position="93"/>
    </location>
</feature>
<dbReference type="InterPro" id="IPR041219">
    <property type="entry name" value="Phage_lysozyme2"/>
</dbReference>
<proteinExistence type="predicted"/>
<feature type="compositionally biased region" description="Low complexity" evidence="1">
    <location>
        <begin position="274"/>
        <end position="287"/>
    </location>
</feature>
<evidence type="ECO:0000313" key="3">
    <source>
        <dbReference type="EMBL" id="GHA15111.1"/>
    </source>
</evidence>
<dbReference type="PANTHER" id="PTHR48125">
    <property type="entry name" value="LP07818P1"/>
    <property type="match status" value="1"/>
</dbReference>
<evidence type="ECO:0000256" key="1">
    <source>
        <dbReference type="SAM" id="MobiDB-lite"/>
    </source>
</evidence>
<comment type="caution">
    <text evidence="3">The sequence shown here is derived from an EMBL/GenBank/DDBJ whole genome shotgun (WGS) entry which is preliminary data.</text>
</comment>
<dbReference type="Proteomes" id="UP000646579">
    <property type="component" value="Unassembled WGS sequence"/>
</dbReference>
<feature type="region of interest" description="Disordered" evidence="1">
    <location>
        <begin position="84"/>
        <end position="110"/>
    </location>
</feature>
<dbReference type="Gene3D" id="1.10.530.10">
    <property type="match status" value="1"/>
</dbReference>
<dbReference type="EMBL" id="BMZE01000001">
    <property type="protein sequence ID" value="GHA15111.1"/>
    <property type="molecule type" value="Genomic_DNA"/>
</dbReference>
<feature type="domain" description="Phage tail lysozyme" evidence="2">
    <location>
        <begin position="117"/>
        <end position="246"/>
    </location>
</feature>
<feature type="compositionally biased region" description="Low complexity" evidence="1">
    <location>
        <begin position="294"/>
        <end position="334"/>
    </location>
</feature>
<reference evidence="3" key="1">
    <citation type="journal article" date="2014" name="Int. J. Syst. Evol. Microbiol.">
        <title>Complete genome sequence of Corynebacterium casei LMG S-19264T (=DSM 44701T), isolated from a smear-ripened cheese.</title>
        <authorList>
            <consortium name="US DOE Joint Genome Institute (JGI-PGF)"/>
            <person name="Walter F."/>
            <person name="Albersmeier A."/>
            <person name="Kalinowski J."/>
            <person name="Ruckert C."/>
        </authorList>
    </citation>
    <scope>NUCLEOTIDE SEQUENCE</scope>
    <source>
        <strain evidence="3">KCTC 32437</strain>
    </source>
</reference>